<dbReference type="InterPro" id="IPR036856">
    <property type="entry name" value="Ald_Oxase/Xan_DH_a/b_sf"/>
</dbReference>
<dbReference type="KEGG" id="sof:NCTC11214_04503"/>
<dbReference type="GO" id="GO:0016491">
    <property type="term" value="F:oxidoreductase activity"/>
    <property type="evidence" value="ECO:0007669"/>
    <property type="project" value="InterPro"/>
</dbReference>
<evidence type="ECO:0000313" key="3">
    <source>
        <dbReference type="EMBL" id="VDZ63514.1"/>
    </source>
</evidence>
<organism evidence="3 4">
    <name type="scientific">Serratia odorifera</name>
    <dbReference type="NCBI Taxonomy" id="618"/>
    <lineage>
        <taxon>Bacteria</taxon>
        <taxon>Pseudomonadati</taxon>
        <taxon>Pseudomonadota</taxon>
        <taxon>Gammaproteobacteria</taxon>
        <taxon>Enterobacterales</taxon>
        <taxon>Yersiniaceae</taxon>
        <taxon>Serratia</taxon>
    </lineage>
</organism>
<accession>A0A447KZI7</accession>
<dbReference type="SUPFAM" id="SSF56003">
    <property type="entry name" value="Molybdenum cofactor-binding domain"/>
    <property type="match status" value="1"/>
</dbReference>
<evidence type="ECO:0000313" key="4">
    <source>
        <dbReference type="Proteomes" id="UP000281391"/>
    </source>
</evidence>
<dbReference type="Pfam" id="PF02738">
    <property type="entry name" value="MoCoBD_1"/>
    <property type="match status" value="1"/>
</dbReference>
<dbReference type="Proteomes" id="UP000281391">
    <property type="component" value="Chromosome"/>
</dbReference>
<dbReference type="SUPFAM" id="SSF54665">
    <property type="entry name" value="CO dehydrogenase molybdoprotein N-domain-like"/>
    <property type="match status" value="1"/>
</dbReference>
<dbReference type="InterPro" id="IPR037165">
    <property type="entry name" value="AldOxase/xan_DH_Mopterin-bd_sf"/>
</dbReference>
<evidence type="ECO:0000259" key="2">
    <source>
        <dbReference type="Pfam" id="PF02738"/>
    </source>
</evidence>
<dbReference type="EMBL" id="LR134117">
    <property type="protein sequence ID" value="VDZ63514.1"/>
    <property type="molecule type" value="Genomic_DNA"/>
</dbReference>
<name>A0A447KZI7_SEROD</name>
<dbReference type="InterPro" id="IPR016208">
    <property type="entry name" value="Ald_Oxase/xanthine_DH-like"/>
</dbReference>
<dbReference type="PANTHER" id="PTHR45444">
    <property type="entry name" value="XANTHINE DEHYDROGENASE"/>
    <property type="match status" value="1"/>
</dbReference>
<dbReference type="Gene3D" id="3.30.365.10">
    <property type="entry name" value="Aldehyde oxidase/xanthine dehydrogenase, molybdopterin binding domain"/>
    <property type="match status" value="1"/>
</dbReference>
<feature type="domain" description="Aldehyde oxidase/xanthine dehydrogenase first molybdopterin binding" evidence="2">
    <location>
        <begin position="54"/>
        <end position="88"/>
    </location>
</feature>
<feature type="domain" description="Aldehyde oxidase/xanthine dehydrogenase a/b hammerhead" evidence="1">
    <location>
        <begin position="1"/>
        <end position="34"/>
    </location>
</feature>
<dbReference type="Pfam" id="PF01315">
    <property type="entry name" value="Ald_Xan_dh_C"/>
    <property type="match status" value="1"/>
</dbReference>
<dbReference type="InterPro" id="IPR000674">
    <property type="entry name" value="Ald_Oxase/Xan_DH_a/b"/>
</dbReference>
<dbReference type="Gene3D" id="3.90.1170.50">
    <property type="entry name" value="Aldehyde oxidase/xanthine dehydrogenase, a/b hammerhead"/>
    <property type="match status" value="1"/>
</dbReference>
<reference evidence="3 4" key="1">
    <citation type="submission" date="2018-12" db="EMBL/GenBank/DDBJ databases">
        <authorList>
            <consortium name="Pathogen Informatics"/>
        </authorList>
    </citation>
    <scope>NUCLEOTIDE SEQUENCE [LARGE SCALE GENOMIC DNA]</scope>
    <source>
        <strain evidence="3 4">NCTC11214</strain>
    </source>
</reference>
<dbReference type="PANTHER" id="PTHR45444:SF3">
    <property type="entry name" value="XANTHINE DEHYDROGENASE"/>
    <property type="match status" value="1"/>
</dbReference>
<evidence type="ECO:0000259" key="1">
    <source>
        <dbReference type="Pfam" id="PF01315"/>
    </source>
</evidence>
<dbReference type="InterPro" id="IPR008274">
    <property type="entry name" value="AldOxase/xan_DH_MoCoBD1"/>
</dbReference>
<gene>
    <name evidence="3" type="ORF">NCTC11214_04503</name>
</gene>
<sequence length="91" mass="9993">MEYVGQVVAVVAADDAETAWRAAQAIKVSYQPLPAQLDVRNALAQGDVVQESHCHRRGDAAAALARARHRLQGELQVGGQEHFYLETQMPR</sequence>
<dbReference type="GO" id="GO:0005506">
    <property type="term" value="F:iron ion binding"/>
    <property type="evidence" value="ECO:0007669"/>
    <property type="project" value="InterPro"/>
</dbReference>
<dbReference type="AlphaFoldDB" id="A0A447KZI7"/>
<proteinExistence type="predicted"/>
<protein>
    <submittedName>
        <fullName evidence="3">Xanthine dehydrogenase subunit XdhA</fullName>
    </submittedName>
</protein>